<keyword evidence="1" id="KW-1133">Transmembrane helix</keyword>
<keyword evidence="1" id="KW-0472">Membrane</keyword>
<protein>
    <recommendedName>
        <fullName evidence="4">AMP-dependent synthetase/ligase domain-containing protein</fullName>
    </recommendedName>
</protein>
<proteinExistence type="predicted"/>
<evidence type="ECO:0008006" key="4">
    <source>
        <dbReference type="Google" id="ProtNLM"/>
    </source>
</evidence>
<reference evidence="2 3" key="1">
    <citation type="journal article" date="2016" name="Nat. Commun.">
        <title>Thousands of microbial genomes shed light on interconnected biogeochemical processes in an aquifer system.</title>
        <authorList>
            <person name="Anantharaman K."/>
            <person name="Brown C.T."/>
            <person name="Hug L.A."/>
            <person name="Sharon I."/>
            <person name="Castelle C.J."/>
            <person name="Probst A.J."/>
            <person name="Thomas B.C."/>
            <person name="Singh A."/>
            <person name="Wilkins M.J."/>
            <person name="Karaoz U."/>
            <person name="Brodie E.L."/>
            <person name="Williams K.H."/>
            <person name="Hubbard S.S."/>
            <person name="Banfield J.F."/>
        </authorList>
    </citation>
    <scope>NUCLEOTIDE SEQUENCE [LARGE SCALE GENOMIC DNA]</scope>
</reference>
<keyword evidence="1" id="KW-0812">Transmembrane</keyword>
<dbReference type="SUPFAM" id="SSF56801">
    <property type="entry name" value="Acetyl-CoA synthetase-like"/>
    <property type="match status" value="1"/>
</dbReference>
<sequence length="516" mass="58377">MSVSKLAQRLIPPVSTKRMRASPDGFLTALRAITSAEWSRREKNTLLTLFKQMALDVPAYRNFLRSNGVRRESVRTTAELVAIPTMTKQNYLQKDKLANLFWHGSMLSPHILTSTSGSTGKPTYFGRSHEVDEHSALIHELIFRTSSLKQDKSTLVIVCFGMGVWIGGLITYQAFELMSRRGYPISILTPGINKKEILKALTDLAPQYEQLILAGYPPFLKDVIDEALASGISFNKHRVKLLFAAEAFTENFRDHLAKKVGINTILTDTINIYGSAEIGTMAFETPFSILARRLAMKNRKLFAHIFGGTTKTPTLAQYIPEFVSFEAPKGEILISGNSALPLMRYSIGDHGGIYPFRELVERYKAHGVGLMKEAQAAGIRRHVYELPFVYVFERIDLATTLYGLQIYPETIKEVLLKKHFVNSLTGKLTLITKYDANHDQYLEINLECRPKKEASKALASELLAEIIKSLREKNSEFRELSDFLGKRAEPKLVFWAYEDPLYFKPGIKQPWVVRES</sequence>
<name>A0A1F6ES88_9BACT</name>
<comment type="caution">
    <text evidence="2">The sequence shown here is derived from an EMBL/GenBank/DDBJ whole genome shotgun (WGS) entry which is preliminary data.</text>
</comment>
<evidence type="ECO:0000256" key="1">
    <source>
        <dbReference type="SAM" id="Phobius"/>
    </source>
</evidence>
<evidence type="ECO:0000313" key="3">
    <source>
        <dbReference type="Proteomes" id="UP000176714"/>
    </source>
</evidence>
<accession>A0A1F6ES88</accession>
<dbReference type="EMBL" id="MFMD01000013">
    <property type="protein sequence ID" value="OGG76505.1"/>
    <property type="molecule type" value="Genomic_DNA"/>
</dbReference>
<feature type="transmembrane region" description="Helical" evidence="1">
    <location>
        <begin position="154"/>
        <end position="175"/>
    </location>
</feature>
<dbReference type="PANTHER" id="PTHR43845:SF1">
    <property type="entry name" value="BLR5969 PROTEIN"/>
    <property type="match status" value="1"/>
</dbReference>
<dbReference type="InterPro" id="IPR042099">
    <property type="entry name" value="ANL_N_sf"/>
</dbReference>
<dbReference type="AlphaFoldDB" id="A0A1F6ES88"/>
<gene>
    <name evidence="2" type="ORF">A2950_00560</name>
</gene>
<evidence type="ECO:0000313" key="2">
    <source>
        <dbReference type="EMBL" id="OGG76505.1"/>
    </source>
</evidence>
<dbReference type="PANTHER" id="PTHR43845">
    <property type="entry name" value="BLR5969 PROTEIN"/>
    <property type="match status" value="1"/>
</dbReference>
<dbReference type="Gene3D" id="3.40.50.12780">
    <property type="entry name" value="N-terminal domain of ligase-like"/>
    <property type="match status" value="1"/>
</dbReference>
<organism evidence="2 3">
    <name type="scientific">Candidatus Kaiserbacteria bacterium RIFCSPLOWO2_01_FULL_55_19</name>
    <dbReference type="NCBI Taxonomy" id="1798516"/>
    <lineage>
        <taxon>Bacteria</taxon>
        <taxon>Candidatus Kaiseribacteriota</taxon>
    </lineage>
</organism>
<dbReference type="Proteomes" id="UP000176714">
    <property type="component" value="Unassembled WGS sequence"/>
</dbReference>
<dbReference type="STRING" id="1798516.A2950_00560"/>